<evidence type="ECO:0000313" key="9">
    <source>
        <dbReference type="EMBL" id="OGL47129.1"/>
    </source>
</evidence>
<feature type="binding site" evidence="7">
    <location>
        <position position="160"/>
    </location>
    <ligand>
        <name>Mg(2+)</name>
        <dbReference type="ChEBI" id="CHEBI:18420"/>
    </ligand>
</feature>
<keyword evidence="7" id="KW-0479">Metal-binding</keyword>
<feature type="transmembrane region" description="Helical" evidence="8">
    <location>
        <begin position="216"/>
        <end position="237"/>
    </location>
</feature>
<dbReference type="InterPro" id="IPR000715">
    <property type="entry name" value="Glycosyl_transferase_4"/>
</dbReference>
<dbReference type="PANTHER" id="PTHR22926">
    <property type="entry name" value="PHOSPHO-N-ACETYLMURAMOYL-PENTAPEPTIDE-TRANSFERASE"/>
    <property type="match status" value="1"/>
</dbReference>
<dbReference type="EMBL" id="MGDD01000096">
    <property type="protein sequence ID" value="OGL47129.1"/>
    <property type="molecule type" value="Genomic_DNA"/>
</dbReference>
<feature type="transmembrane region" description="Helical" evidence="8">
    <location>
        <begin position="137"/>
        <end position="155"/>
    </location>
</feature>
<evidence type="ECO:0000256" key="5">
    <source>
        <dbReference type="ARBA" id="ARBA00022989"/>
    </source>
</evidence>
<dbReference type="GO" id="GO:0005886">
    <property type="term" value="C:plasma membrane"/>
    <property type="evidence" value="ECO:0007669"/>
    <property type="project" value="UniProtKB-SubCell"/>
</dbReference>
<evidence type="ECO:0000256" key="7">
    <source>
        <dbReference type="PIRSR" id="PIRSR600715-1"/>
    </source>
</evidence>
<feature type="transmembrane region" description="Helical" evidence="8">
    <location>
        <begin position="297"/>
        <end position="315"/>
    </location>
</feature>
<dbReference type="AlphaFoldDB" id="A0A1F7S021"/>
<feature type="binding site" evidence="7">
    <location>
        <position position="220"/>
    </location>
    <ligand>
        <name>Mg(2+)</name>
        <dbReference type="ChEBI" id="CHEBI:18420"/>
    </ligand>
</feature>
<feature type="transmembrane region" description="Helical" evidence="8">
    <location>
        <begin position="52"/>
        <end position="72"/>
    </location>
</feature>
<comment type="subcellular location">
    <subcellularLocation>
        <location evidence="1">Cell membrane</location>
        <topology evidence="1">Multi-pass membrane protein</topology>
    </subcellularLocation>
</comment>
<sequence length="355" mass="38783">MFTSIVVILVSFIISLTITPFLRQFIIRFGIFDAPEKSRKIHDSPKPTSGGLAIYVAFIVPIMIVFFINYSSFAGSIWFPRIIGLLFTSTLILIVGFVDDVRGMEPIKKLFFQVLASILIYYCGFKIKLFTNPFGETVQLGFLGLPITIVWIVGITNAINLVDGIDGLATGVVLFASITIYSISICMGNPVSTVLIAAILGACAGFLKYNFYPATIFMGDTGSQFLGFLIGVVSIGACQKSSLAVALLTPVIVLGLPIMETLLSVGRRVKNSSSPFQADMDHVHHRLLSRGYSQRQTVYILYMICVILGIIGFIFTAARSIFAAGLLAVLAILLLLGTVYFGYFQKLHNKNAEPK</sequence>
<evidence type="ECO:0000256" key="6">
    <source>
        <dbReference type="ARBA" id="ARBA00023136"/>
    </source>
</evidence>
<feature type="transmembrane region" description="Helical" evidence="8">
    <location>
        <begin position="78"/>
        <end position="98"/>
    </location>
</feature>
<keyword evidence="3" id="KW-0808">Transferase</keyword>
<dbReference type="PANTHER" id="PTHR22926:SF3">
    <property type="entry name" value="UNDECAPRENYL-PHOSPHATE ALPHA-N-ACETYLGLUCOSAMINYL 1-PHOSPHATE TRANSFERASE"/>
    <property type="match status" value="1"/>
</dbReference>
<organism evidence="9 10">
    <name type="scientific">Candidatus Schekmanbacteria bacterium RBG_13_48_7</name>
    <dbReference type="NCBI Taxonomy" id="1817878"/>
    <lineage>
        <taxon>Bacteria</taxon>
        <taxon>Candidatus Schekmaniibacteriota</taxon>
    </lineage>
</organism>
<name>A0A1F7S021_9BACT</name>
<dbReference type="GO" id="GO:0009103">
    <property type="term" value="P:lipopolysaccharide biosynthetic process"/>
    <property type="evidence" value="ECO:0007669"/>
    <property type="project" value="TreeGrafter"/>
</dbReference>
<dbReference type="CDD" id="cd06853">
    <property type="entry name" value="GT_WecA_like"/>
    <property type="match status" value="1"/>
</dbReference>
<dbReference type="Pfam" id="PF00953">
    <property type="entry name" value="Glycos_transf_4"/>
    <property type="match status" value="1"/>
</dbReference>
<feature type="transmembrane region" description="Helical" evidence="8">
    <location>
        <begin position="6"/>
        <end position="31"/>
    </location>
</feature>
<evidence type="ECO:0008006" key="11">
    <source>
        <dbReference type="Google" id="ProtNLM"/>
    </source>
</evidence>
<comment type="cofactor">
    <cofactor evidence="7">
        <name>Mg(2+)</name>
        <dbReference type="ChEBI" id="CHEBI:18420"/>
    </cofactor>
</comment>
<dbReference type="GO" id="GO:0044038">
    <property type="term" value="P:cell wall macromolecule biosynthetic process"/>
    <property type="evidence" value="ECO:0007669"/>
    <property type="project" value="TreeGrafter"/>
</dbReference>
<keyword evidence="6 8" id="KW-0472">Membrane</keyword>
<comment type="caution">
    <text evidence="9">The sequence shown here is derived from an EMBL/GenBank/DDBJ whole genome shotgun (WGS) entry which is preliminary data.</text>
</comment>
<protein>
    <recommendedName>
        <fullName evidence="11">Undecaprenyl-phosphate alpha-N-acetylglucosaminyl 1-phosphate transferase</fullName>
    </recommendedName>
</protein>
<evidence type="ECO:0000313" key="10">
    <source>
        <dbReference type="Proteomes" id="UP000179266"/>
    </source>
</evidence>
<keyword evidence="7" id="KW-0460">Magnesium</keyword>
<feature type="transmembrane region" description="Helical" evidence="8">
    <location>
        <begin position="321"/>
        <end position="343"/>
    </location>
</feature>
<keyword evidence="4 8" id="KW-0812">Transmembrane</keyword>
<evidence type="ECO:0000256" key="8">
    <source>
        <dbReference type="SAM" id="Phobius"/>
    </source>
</evidence>
<accession>A0A1F7S021</accession>
<keyword evidence="2" id="KW-1003">Cell membrane</keyword>
<dbReference type="GO" id="GO:0046872">
    <property type="term" value="F:metal ion binding"/>
    <property type="evidence" value="ECO:0007669"/>
    <property type="project" value="UniProtKB-KW"/>
</dbReference>
<dbReference type="GO" id="GO:0071555">
    <property type="term" value="P:cell wall organization"/>
    <property type="evidence" value="ECO:0007669"/>
    <property type="project" value="TreeGrafter"/>
</dbReference>
<gene>
    <name evidence="9" type="ORF">A2161_07320</name>
</gene>
<keyword evidence="5 8" id="KW-1133">Transmembrane helix</keyword>
<proteinExistence type="predicted"/>
<dbReference type="GO" id="GO:0016780">
    <property type="term" value="F:phosphotransferase activity, for other substituted phosphate groups"/>
    <property type="evidence" value="ECO:0007669"/>
    <property type="project" value="InterPro"/>
</dbReference>
<evidence type="ECO:0000256" key="2">
    <source>
        <dbReference type="ARBA" id="ARBA00022475"/>
    </source>
</evidence>
<reference evidence="9 10" key="1">
    <citation type="journal article" date="2016" name="Nat. Commun.">
        <title>Thousands of microbial genomes shed light on interconnected biogeochemical processes in an aquifer system.</title>
        <authorList>
            <person name="Anantharaman K."/>
            <person name="Brown C.T."/>
            <person name="Hug L.A."/>
            <person name="Sharon I."/>
            <person name="Castelle C.J."/>
            <person name="Probst A.J."/>
            <person name="Thomas B.C."/>
            <person name="Singh A."/>
            <person name="Wilkins M.J."/>
            <person name="Karaoz U."/>
            <person name="Brodie E.L."/>
            <person name="Williams K.H."/>
            <person name="Hubbard S.S."/>
            <person name="Banfield J.F."/>
        </authorList>
    </citation>
    <scope>NUCLEOTIDE SEQUENCE [LARGE SCALE GENOMIC DNA]</scope>
</reference>
<dbReference type="Proteomes" id="UP000179266">
    <property type="component" value="Unassembled WGS sequence"/>
</dbReference>
<feature type="transmembrane region" description="Helical" evidence="8">
    <location>
        <begin position="243"/>
        <end position="263"/>
    </location>
</feature>
<evidence type="ECO:0000256" key="1">
    <source>
        <dbReference type="ARBA" id="ARBA00004651"/>
    </source>
</evidence>
<evidence type="ECO:0000256" key="3">
    <source>
        <dbReference type="ARBA" id="ARBA00022679"/>
    </source>
</evidence>
<feature type="transmembrane region" description="Helical" evidence="8">
    <location>
        <begin position="110"/>
        <end position="131"/>
    </location>
</feature>
<evidence type="ECO:0000256" key="4">
    <source>
        <dbReference type="ARBA" id="ARBA00022692"/>
    </source>
</evidence>